<dbReference type="InterPro" id="IPR003578">
    <property type="entry name" value="Small_GTPase_Rho"/>
</dbReference>
<gene>
    <name evidence="3" type="ORF">MSAN_01754200</name>
</gene>
<dbReference type="Pfam" id="PF00071">
    <property type="entry name" value="Ras"/>
    <property type="match status" value="1"/>
</dbReference>
<keyword evidence="2" id="KW-0342">GTP-binding</keyword>
<proteinExistence type="predicted"/>
<evidence type="ECO:0000256" key="2">
    <source>
        <dbReference type="ARBA" id="ARBA00023134"/>
    </source>
</evidence>
<dbReference type="AlphaFoldDB" id="A0A8H6XTU6"/>
<dbReference type="GO" id="GO:0005525">
    <property type="term" value="F:GTP binding"/>
    <property type="evidence" value="ECO:0007669"/>
    <property type="project" value="UniProtKB-KW"/>
</dbReference>
<comment type="caution">
    <text evidence="3">The sequence shown here is derived from an EMBL/GenBank/DDBJ whole genome shotgun (WGS) entry which is preliminary data.</text>
</comment>
<organism evidence="3 4">
    <name type="scientific">Mycena sanguinolenta</name>
    <dbReference type="NCBI Taxonomy" id="230812"/>
    <lineage>
        <taxon>Eukaryota</taxon>
        <taxon>Fungi</taxon>
        <taxon>Dikarya</taxon>
        <taxon>Basidiomycota</taxon>
        <taxon>Agaricomycotina</taxon>
        <taxon>Agaricomycetes</taxon>
        <taxon>Agaricomycetidae</taxon>
        <taxon>Agaricales</taxon>
        <taxon>Marasmiineae</taxon>
        <taxon>Mycenaceae</taxon>
        <taxon>Mycena</taxon>
    </lineage>
</organism>
<keyword evidence="3" id="KW-0131">Cell cycle</keyword>
<keyword evidence="1" id="KW-0547">Nucleotide-binding</keyword>
<reference evidence="3" key="1">
    <citation type="submission" date="2020-05" db="EMBL/GenBank/DDBJ databases">
        <title>Mycena genomes resolve the evolution of fungal bioluminescence.</title>
        <authorList>
            <person name="Tsai I.J."/>
        </authorList>
    </citation>
    <scope>NUCLEOTIDE SEQUENCE</scope>
    <source>
        <strain evidence="3">160909Yilan</strain>
    </source>
</reference>
<keyword evidence="3" id="KW-0132">Cell division</keyword>
<dbReference type="SUPFAM" id="SSF52540">
    <property type="entry name" value="P-loop containing nucleoside triphosphate hydrolases"/>
    <property type="match status" value="1"/>
</dbReference>
<name>A0A8H6XTU6_9AGAR</name>
<evidence type="ECO:0000313" key="3">
    <source>
        <dbReference type="EMBL" id="KAF7348018.1"/>
    </source>
</evidence>
<protein>
    <submittedName>
        <fullName evidence="3">Cell division control protein 42</fullName>
    </submittedName>
</protein>
<dbReference type="SMART" id="SM00173">
    <property type="entry name" value="RAS"/>
    <property type="match status" value="1"/>
</dbReference>
<dbReference type="GO" id="GO:0007264">
    <property type="term" value="P:small GTPase-mediated signal transduction"/>
    <property type="evidence" value="ECO:0007669"/>
    <property type="project" value="InterPro"/>
</dbReference>
<dbReference type="PROSITE" id="PS51420">
    <property type="entry name" value="RHO"/>
    <property type="match status" value="1"/>
</dbReference>
<evidence type="ECO:0000256" key="1">
    <source>
        <dbReference type="ARBA" id="ARBA00022741"/>
    </source>
</evidence>
<dbReference type="InterPro" id="IPR001806">
    <property type="entry name" value="Small_GTPase"/>
</dbReference>
<dbReference type="OrthoDB" id="3268450at2759"/>
<dbReference type="GO" id="GO:0003924">
    <property type="term" value="F:GTPase activity"/>
    <property type="evidence" value="ECO:0007669"/>
    <property type="project" value="InterPro"/>
</dbReference>
<dbReference type="EMBL" id="JACAZH010000017">
    <property type="protein sequence ID" value="KAF7348018.1"/>
    <property type="molecule type" value="Genomic_DNA"/>
</dbReference>
<dbReference type="SMART" id="SM00174">
    <property type="entry name" value="RHO"/>
    <property type="match status" value="1"/>
</dbReference>
<evidence type="ECO:0000313" key="4">
    <source>
        <dbReference type="Proteomes" id="UP000623467"/>
    </source>
</evidence>
<sequence>MVFGMEPSLLVHNCQPTVDFELSRVTIKSPRAHPRLTVYRILFFVLPAGLGGIKAVSSYQGHVTVPTTFDWVYGIVVVSGMDWFGLYQEECPGKLPAWLFKTDVVESACYDSNAIRVMAGDIPYTLEVFDTAGGPEYEHLHPGPLGYPRGTDVFFICFSVGLLTSLERVKTKWFPDAPRDCPGVPCVVAATQINLRELQRETITTAQGEKLSREIKVAKYVECSAKTREGVQDMFDARWLADEARAILCSLLAATRHLSILNVLGSGPAYPPDKRCLGNGR</sequence>
<dbReference type="Gene3D" id="3.40.50.300">
    <property type="entry name" value="P-loop containing nucleotide triphosphate hydrolases"/>
    <property type="match status" value="1"/>
</dbReference>
<keyword evidence="4" id="KW-1185">Reference proteome</keyword>
<dbReference type="PANTHER" id="PTHR24072">
    <property type="entry name" value="RHO FAMILY GTPASE"/>
    <property type="match status" value="1"/>
</dbReference>
<dbReference type="InterPro" id="IPR027417">
    <property type="entry name" value="P-loop_NTPase"/>
</dbReference>
<dbReference type="Proteomes" id="UP000623467">
    <property type="component" value="Unassembled WGS sequence"/>
</dbReference>
<dbReference type="SMART" id="SM00175">
    <property type="entry name" value="RAB"/>
    <property type="match status" value="1"/>
</dbReference>
<accession>A0A8H6XTU6</accession>
<dbReference type="GO" id="GO:0051301">
    <property type="term" value="P:cell division"/>
    <property type="evidence" value="ECO:0007669"/>
    <property type="project" value="UniProtKB-KW"/>
</dbReference>